<gene>
    <name evidence="6" type="ORF">ACFOS1_11870</name>
    <name evidence="7" type="ORF">ACFOS1_15095</name>
</gene>
<dbReference type="Gene3D" id="2.40.50.100">
    <property type="match status" value="1"/>
</dbReference>
<dbReference type="Pfam" id="PF25989">
    <property type="entry name" value="YknX_C"/>
    <property type="match status" value="1"/>
</dbReference>
<dbReference type="PANTHER" id="PTHR30469:SF20">
    <property type="entry name" value="EFFLUX RND TRANSPORTER PERIPLASMIC ADAPTOR SUBUNIT"/>
    <property type="match status" value="1"/>
</dbReference>
<evidence type="ECO:0000313" key="6">
    <source>
        <dbReference type="EMBL" id="MFC4028107.1"/>
    </source>
</evidence>
<comment type="caution">
    <text evidence="7">The sequence shown here is derived from an EMBL/GenBank/DDBJ whole genome shotgun (WGS) entry which is preliminary data.</text>
</comment>
<reference evidence="7" key="1">
    <citation type="journal article" date="2014" name="Int. J. Syst. Evol. Microbiol.">
        <title>Complete genome of a new Firmicutes species belonging to the dominant human colonic microbiota ('Ruminococcus bicirculans') reveals two chromosomes and a selective capacity to utilize plant glucans.</title>
        <authorList>
            <consortium name="NISC Comparative Sequencing Program"/>
            <person name="Wegmann U."/>
            <person name="Louis P."/>
            <person name="Goesmann A."/>
            <person name="Henrissat B."/>
            <person name="Duncan S.H."/>
            <person name="Flint H.J."/>
        </authorList>
    </citation>
    <scope>NUCLEOTIDE SEQUENCE</scope>
    <source>
        <strain evidence="7">CECT 9128</strain>
    </source>
</reference>
<reference evidence="8" key="2">
    <citation type="journal article" date="2019" name="Int. J. Syst. Evol. Microbiol.">
        <title>The Global Catalogue of Microorganisms (GCM) 10K type strain sequencing project: providing services to taxonomists for standard genome sequencing and annotation.</title>
        <authorList>
            <consortium name="The Broad Institute Genomics Platform"/>
            <consortium name="The Broad Institute Genome Sequencing Center for Infectious Disease"/>
            <person name="Wu L."/>
            <person name="Ma J."/>
        </authorList>
    </citation>
    <scope>NUCLEOTIDE SEQUENCE [LARGE SCALE GENOMIC DNA]</scope>
    <source>
        <strain evidence="8">CECT 9128</strain>
    </source>
</reference>
<proteinExistence type="inferred from homology"/>
<sequence length="348" mass="38364">MRNIRLTLLSLSILIAISCGEEKKTKSIEPISVKTMTIGKNQELQNTQNIGFTGKIIANKKINLSFQIGGTIEYLKVDMGDFVKKGELLAEVDATAYREQYQAKKAQAELAKENYERINEVYLKGSIAEIKMIEARSKYQQAKAAANAVYQNVKHSKLYAPTSGYIGAKIMESGDLASPGRPVYQLLDIEKVKAVIPIPDGEVNQLKTGDSAKVEIDALDNKLVEGEITEISIQSNQQNPVYIAQITIPNPDKNIKPGMSCAAFIDFKENQSNSTSQIVLPVQVVSVTEINEYFVYVAEDGKAKRKVVTLGKLYKNGIAITKGLKKSDQVITSGYHKLTDNTPIKLSK</sequence>
<dbReference type="EMBL" id="JBHSAS010000011">
    <property type="protein sequence ID" value="MFC4028744.1"/>
    <property type="molecule type" value="Genomic_DNA"/>
</dbReference>
<dbReference type="InterPro" id="IPR006143">
    <property type="entry name" value="RND_pump_MFP"/>
</dbReference>
<dbReference type="Gene3D" id="2.40.420.20">
    <property type="match status" value="1"/>
</dbReference>
<evidence type="ECO:0000256" key="2">
    <source>
        <dbReference type="SAM" id="Coils"/>
    </source>
</evidence>
<dbReference type="InterPro" id="IPR058637">
    <property type="entry name" value="YknX-like_C"/>
</dbReference>
<dbReference type="NCBIfam" id="TIGR01730">
    <property type="entry name" value="RND_mfp"/>
    <property type="match status" value="1"/>
</dbReference>
<keyword evidence="2" id="KW-0175">Coiled coil</keyword>
<dbReference type="InterPro" id="IPR058792">
    <property type="entry name" value="Beta-barrel_RND_2"/>
</dbReference>
<dbReference type="PANTHER" id="PTHR30469">
    <property type="entry name" value="MULTIDRUG RESISTANCE PROTEIN MDTA"/>
    <property type="match status" value="1"/>
</dbReference>
<evidence type="ECO:0000313" key="7">
    <source>
        <dbReference type="EMBL" id="MFC4028744.1"/>
    </source>
</evidence>
<evidence type="ECO:0000259" key="5">
    <source>
        <dbReference type="Pfam" id="PF25989"/>
    </source>
</evidence>
<feature type="domain" description="YknX-like C-terminal permuted SH3-like" evidence="5">
    <location>
        <begin position="280"/>
        <end position="345"/>
    </location>
</feature>
<evidence type="ECO:0000259" key="3">
    <source>
        <dbReference type="Pfam" id="PF25917"/>
    </source>
</evidence>
<dbReference type="PROSITE" id="PS51257">
    <property type="entry name" value="PROKAR_LIPOPROTEIN"/>
    <property type="match status" value="1"/>
</dbReference>
<dbReference type="RefSeq" id="WP_290231269.1">
    <property type="nucleotide sequence ID" value="NZ_JAUFPZ010000002.1"/>
</dbReference>
<name>A0ABV8H9E1_9FLAO</name>
<dbReference type="Pfam" id="PF25954">
    <property type="entry name" value="Beta-barrel_RND_2"/>
    <property type="match status" value="1"/>
</dbReference>
<feature type="domain" description="Multidrug resistance protein MdtA-like barrel-sandwich hybrid" evidence="3">
    <location>
        <begin position="62"/>
        <end position="182"/>
    </location>
</feature>
<dbReference type="Proteomes" id="UP001595793">
    <property type="component" value="Unassembled WGS sequence"/>
</dbReference>
<comment type="similarity">
    <text evidence="1">Belongs to the membrane fusion protein (MFP) (TC 8.A.1) family.</text>
</comment>
<accession>A0ABV8H9E1</accession>
<feature type="coiled-coil region" evidence="2">
    <location>
        <begin position="94"/>
        <end position="121"/>
    </location>
</feature>
<dbReference type="EMBL" id="JBHSAS010000006">
    <property type="protein sequence ID" value="MFC4028107.1"/>
    <property type="molecule type" value="Genomic_DNA"/>
</dbReference>
<dbReference type="InterPro" id="IPR058625">
    <property type="entry name" value="MdtA-like_BSH"/>
</dbReference>
<evidence type="ECO:0000256" key="1">
    <source>
        <dbReference type="ARBA" id="ARBA00009477"/>
    </source>
</evidence>
<dbReference type="Gene3D" id="2.40.30.170">
    <property type="match status" value="1"/>
</dbReference>
<dbReference type="SUPFAM" id="SSF111369">
    <property type="entry name" value="HlyD-like secretion proteins"/>
    <property type="match status" value="1"/>
</dbReference>
<feature type="domain" description="CusB-like beta-barrel" evidence="4">
    <location>
        <begin position="197"/>
        <end position="261"/>
    </location>
</feature>
<evidence type="ECO:0000259" key="4">
    <source>
        <dbReference type="Pfam" id="PF25954"/>
    </source>
</evidence>
<dbReference type="Pfam" id="PF25917">
    <property type="entry name" value="BSH_RND"/>
    <property type="match status" value="1"/>
</dbReference>
<reference evidence="7" key="3">
    <citation type="submission" date="2024-09" db="EMBL/GenBank/DDBJ databases">
        <authorList>
            <person name="Sun Q."/>
            <person name="Mori K."/>
        </authorList>
    </citation>
    <scope>NUCLEOTIDE SEQUENCE</scope>
    <source>
        <strain evidence="7">CECT 9128</strain>
    </source>
</reference>
<protein>
    <submittedName>
        <fullName evidence="7">Efflux RND transporter periplasmic adaptor subunit</fullName>
    </submittedName>
</protein>
<organism evidence="7 8">
    <name type="scientific">Zunongwangia endophytica</name>
    <dbReference type="NCBI Taxonomy" id="1808945"/>
    <lineage>
        <taxon>Bacteria</taxon>
        <taxon>Pseudomonadati</taxon>
        <taxon>Bacteroidota</taxon>
        <taxon>Flavobacteriia</taxon>
        <taxon>Flavobacteriales</taxon>
        <taxon>Flavobacteriaceae</taxon>
        <taxon>Zunongwangia</taxon>
    </lineage>
</organism>
<keyword evidence="8" id="KW-1185">Reference proteome</keyword>
<evidence type="ECO:0000313" key="8">
    <source>
        <dbReference type="Proteomes" id="UP001595793"/>
    </source>
</evidence>